<accession>A0ACB8U9M9</accession>
<protein>
    <submittedName>
        <fullName evidence="1">Uncharacterized protein</fullName>
    </submittedName>
</protein>
<reference evidence="1" key="1">
    <citation type="journal article" date="2021" name="Environ. Microbiol.">
        <title>Gene family expansions and transcriptome signatures uncover fungal adaptations to wood decay.</title>
        <authorList>
            <person name="Hage H."/>
            <person name="Miyauchi S."/>
            <person name="Viragh M."/>
            <person name="Drula E."/>
            <person name="Min B."/>
            <person name="Chaduli D."/>
            <person name="Navarro D."/>
            <person name="Favel A."/>
            <person name="Norest M."/>
            <person name="Lesage-Meessen L."/>
            <person name="Balint B."/>
            <person name="Merenyi Z."/>
            <person name="de Eugenio L."/>
            <person name="Morin E."/>
            <person name="Martinez A.T."/>
            <person name="Baldrian P."/>
            <person name="Stursova M."/>
            <person name="Martinez M.J."/>
            <person name="Novotny C."/>
            <person name="Magnuson J.K."/>
            <person name="Spatafora J.W."/>
            <person name="Maurice S."/>
            <person name="Pangilinan J."/>
            <person name="Andreopoulos W."/>
            <person name="LaButti K."/>
            <person name="Hundley H."/>
            <person name="Na H."/>
            <person name="Kuo A."/>
            <person name="Barry K."/>
            <person name="Lipzen A."/>
            <person name="Henrissat B."/>
            <person name="Riley R."/>
            <person name="Ahrendt S."/>
            <person name="Nagy L.G."/>
            <person name="Grigoriev I.V."/>
            <person name="Martin F."/>
            <person name="Rosso M.N."/>
        </authorList>
    </citation>
    <scope>NUCLEOTIDE SEQUENCE</scope>
    <source>
        <strain evidence="1">CBS 384.51</strain>
    </source>
</reference>
<evidence type="ECO:0000313" key="1">
    <source>
        <dbReference type="EMBL" id="KAI0091102.1"/>
    </source>
</evidence>
<dbReference type="EMBL" id="MU274906">
    <property type="protein sequence ID" value="KAI0091102.1"/>
    <property type="molecule type" value="Genomic_DNA"/>
</dbReference>
<comment type="caution">
    <text evidence="1">The sequence shown here is derived from an EMBL/GenBank/DDBJ whole genome shotgun (WGS) entry which is preliminary data.</text>
</comment>
<gene>
    <name evidence="1" type="ORF">BDY19DRAFT_991682</name>
</gene>
<organism evidence="1 2">
    <name type="scientific">Irpex rosettiformis</name>
    <dbReference type="NCBI Taxonomy" id="378272"/>
    <lineage>
        <taxon>Eukaryota</taxon>
        <taxon>Fungi</taxon>
        <taxon>Dikarya</taxon>
        <taxon>Basidiomycota</taxon>
        <taxon>Agaricomycotina</taxon>
        <taxon>Agaricomycetes</taxon>
        <taxon>Polyporales</taxon>
        <taxon>Irpicaceae</taxon>
        <taxon>Irpex</taxon>
    </lineage>
</organism>
<name>A0ACB8U9M9_9APHY</name>
<proteinExistence type="predicted"/>
<sequence length="455" mass="49950">MSFGFAKPPGSLFGQSTVGATQAQPSLFGSTTQQQQNQPQQGSSLFGAGTFGQQPQQQQQQQQQQQPAATTSLFGSTLGQQQPQQPITQPSLFGGFGQSTTQQSTNQPQQGQQNTSSLFGSTITQPQPQPQQQNLFSGFGNNATGANNNAFGQSMTGGFGAANQLQKQQTLPVGGLNTSMNTFFKQPSQQTFVFKFSGLMTQTVGPPLFIKSTKFNDLPEDVKKVLENIDTHIQGRIQISSDLKQRKLGEEATKGQELLRTVHKELVSAITILQNDVHQMRDLQTKTEQTVQDTVAATRIIDGFRNPQQNGQHLKTYASFPLEFFERVSEEMRSRLRWYKSTIEQIERKLSSVAAQTQPTPHGTLLLPLYPSQTPVPVPVSWRPTSRPISSTLQAQHATFVALASKTAALDAELQKIKALYTQLWRAKTGSRRDPFNELDRGSGFEFGLDGLGGK</sequence>
<evidence type="ECO:0000313" key="2">
    <source>
        <dbReference type="Proteomes" id="UP001055072"/>
    </source>
</evidence>
<keyword evidence="2" id="KW-1185">Reference proteome</keyword>
<dbReference type="Proteomes" id="UP001055072">
    <property type="component" value="Unassembled WGS sequence"/>
</dbReference>